<gene>
    <name evidence="1" type="ORF">MTR67_022681</name>
</gene>
<evidence type="ECO:0000313" key="1">
    <source>
        <dbReference type="EMBL" id="WMV29296.1"/>
    </source>
</evidence>
<dbReference type="EMBL" id="CP133616">
    <property type="protein sequence ID" value="WMV29296.1"/>
    <property type="molecule type" value="Genomic_DNA"/>
</dbReference>
<name>A0AAF0QTT5_SOLVR</name>
<keyword evidence="2" id="KW-1185">Reference proteome</keyword>
<dbReference type="Proteomes" id="UP001234989">
    <property type="component" value="Chromosome 5"/>
</dbReference>
<dbReference type="AlphaFoldDB" id="A0AAF0QTT5"/>
<sequence>MQLELIVGSAWMMPFLRHYTMKKFNIWETKLAVLTKITNDNVGTKVGVRRERMFGKIGEVEIREIERLTKIDMFHPMIVNDQRTQLG</sequence>
<organism evidence="1 2">
    <name type="scientific">Solanum verrucosum</name>
    <dbReference type="NCBI Taxonomy" id="315347"/>
    <lineage>
        <taxon>Eukaryota</taxon>
        <taxon>Viridiplantae</taxon>
        <taxon>Streptophyta</taxon>
        <taxon>Embryophyta</taxon>
        <taxon>Tracheophyta</taxon>
        <taxon>Spermatophyta</taxon>
        <taxon>Magnoliopsida</taxon>
        <taxon>eudicotyledons</taxon>
        <taxon>Gunneridae</taxon>
        <taxon>Pentapetalae</taxon>
        <taxon>asterids</taxon>
        <taxon>lamiids</taxon>
        <taxon>Solanales</taxon>
        <taxon>Solanaceae</taxon>
        <taxon>Solanoideae</taxon>
        <taxon>Solaneae</taxon>
        <taxon>Solanum</taxon>
    </lineage>
</organism>
<evidence type="ECO:0000313" key="2">
    <source>
        <dbReference type="Proteomes" id="UP001234989"/>
    </source>
</evidence>
<protein>
    <submittedName>
        <fullName evidence="1">Uncharacterized protein</fullName>
    </submittedName>
</protein>
<reference evidence="1" key="1">
    <citation type="submission" date="2023-08" db="EMBL/GenBank/DDBJ databases">
        <title>A de novo genome assembly of Solanum verrucosum Schlechtendal, a Mexican diploid species geographically isolated from the other diploid A-genome species in potato relatives.</title>
        <authorList>
            <person name="Hosaka K."/>
        </authorList>
    </citation>
    <scope>NUCLEOTIDE SEQUENCE</scope>
    <source>
        <tissue evidence="1">Young leaves</tissue>
    </source>
</reference>
<proteinExistence type="predicted"/>
<accession>A0AAF0QTT5</accession>